<gene>
    <name evidence="1" type="ORF">QQF64_002924</name>
</gene>
<evidence type="ECO:0000313" key="1">
    <source>
        <dbReference type="EMBL" id="KAL1267249.1"/>
    </source>
</evidence>
<evidence type="ECO:0000313" key="2">
    <source>
        <dbReference type="Proteomes" id="UP001558613"/>
    </source>
</evidence>
<accession>A0ABR3MRJ9</accession>
<keyword evidence="2" id="KW-1185">Reference proteome</keyword>
<dbReference type="Proteomes" id="UP001558613">
    <property type="component" value="Unassembled WGS sequence"/>
</dbReference>
<proteinExistence type="predicted"/>
<protein>
    <submittedName>
        <fullName evidence="1">Uncharacterized protein</fullName>
    </submittedName>
</protein>
<name>A0ABR3MRJ9_9TELE</name>
<reference evidence="1 2" key="1">
    <citation type="submission" date="2023-09" db="EMBL/GenBank/DDBJ databases">
        <authorList>
            <person name="Wang M."/>
        </authorList>
    </citation>
    <scope>NUCLEOTIDE SEQUENCE [LARGE SCALE GENOMIC DNA]</scope>
    <source>
        <strain evidence="1">GT-2023</strain>
        <tissue evidence="1">Liver</tissue>
    </source>
</reference>
<comment type="caution">
    <text evidence="1">The sequence shown here is derived from an EMBL/GenBank/DDBJ whole genome shotgun (WGS) entry which is preliminary data.</text>
</comment>
<sequence>MKPRLKRRCVEEWEVCSGKCSSAFIISHGLFYPVAGPRGLITLAQFGGPWTAFSRTDGRHMASGFVCRTTDVKAKRSSSFPYKSSAYRSDALSPSLLFFSVFRSQVFT</sequence>
<dbReference type="EMBL" id="JAYMGO010000010">
    <property type="protein sequence ID" value="KAL1267249.1"/>
    <property type="molecule type" value="Genomic_DNA"/>
</dbReference>
<organism evidence="1 2">
    <name type="scientific">Cirrhinus molitorella</name>
    <name type="common">mud carp</name>
    <dbReference type="NCBI Taxonomy" id="172907"/>
    <lineage>
        <taxon>Eukaryota</taxon>
        <taxon>Metazoa</taxon>
        <taxon>Chordata</taxon>
        <taxon>Craniata</taxon>
        <taxon>Vertebrata</taxon>
        <taxon>Euteleostomi</taxon>
        <taxon>Actinopterygii</taxon>
        <taxon>Neopterygii</taxon>
        <taxon>Teleostei</taxon>
        <taxon>Ostariophysi</taxon>
        <taxon>Cypriniformes</taxon>
        <taxon>Cyprinidae</taxon>
        <taxon>Labeoninae</taxon>
        <taxon>Labeonini</taxon>
        <taxon>Cirrhinus</taxon>
    </lineage>
</organism>